<evidence type="ECO:0000313" key="4">
    <source>
        <dbReference type="EMBL" id="KAF1808658.1"/>
    </source>
</evidence>
<dbReference type="Proteomes" id="UP000504638">
    <property type="component" value="Unplaced"/>
</dbReference>
<protein>
    <recommendedName>
        <fullName evidence="3">Methyltransferase domain-containing protein</fullName>
    </recommendedName>
</protein>
<dbReference type="RefSeq" id="XP_033530289.1">
    <property type="nucleotide sequence ID" value="XM_033678312.1"/>
</dbReference>
<dbReference type="InterPro" id="IPR029063">
    <property type="entry name" value="SAM-dependent_MTases_sf"/>
</dbReference>
<evidence type="ECO:0000313" key="5">
    <source>
        <dbReference type="Proteomes" id="UP000504638"/>
    </source>
</evidence>
<keyword evidence="5" id="KW-1185">Reference proteome</keyword>
<sequence length="284" mass="30903">MGSSEESRDFWTSKQYATSAAFVPQLTQKVVQYLAVEENDRILDLGCGDGILTAQIASALKSGYILGLDASPSMIQSAQHAYPTLTHPRCEFRVKDCTQLIEGPSRDGAIDGTWDKVFSNAALHWILRSPSTRLSVLEAAYRALKPGGTFVFEMGGAGNVSEIHAALTAGLLHFGCPLETARAASPWFFPSDAWMKNALEGVGFTVDKVELEYRPTKLTEAQNGGLEGWVKLFGASVLDHVEESKRDECVGWVSALLQTIVTREEDGSQWLGYVRLRGVATKGA</sequence>
<dbReference type="EMBL" id="ML975181">
    <property type="protein sequence ID" value="KAF1808658.1"/>
    <property type="molecule type" value="Genomic_DNA"/>
</dbReference>
<dbReference type="GO" id="GO:0032259">
    <property type="term" value="P:methylation"/>
    <property type="evidence" value="ECO:0007669"/>
    <property type="project" value="UniProtKB-KW"/>
</dbReference>
<evidence type="ECO:0000256" key="2">
    <source>
        <dbReference type="ARBA" id="ARBA00022679"/>
    </source>
</evidence>
<evidence type="ECO:0000259" key="3">
    <source>
        <dbReference type="Pfam" id="PF13649"/>
    </source>
</evidence>
<reference evidence="6" key="3">
    <citation type="submission" date="2025-04" db="UniProtKB">
        <authorList>
            <consortium name="RefSeq"/>
        </authorList>
    </citation>
    <scope>IDENTIFICATION</scope>
    <source>
        <strain evidence="6">CBS 781.70</strain>
    </source>
</reference>
<dbReference type="SUPFAM" id="SSF53335">
    <property type="entry name" value="S-adenosyl-L-methionine-dependent methyltransferases"/>
    <property type="match status" value="1"/>
</dbReference>
<dbReference type="GeneID" id="54418882"/>
<keyword evidence="2" id="KW-0808">Transferase</keyword>
<gene>
    <name evidence="4 6" type="ORF">P152DRAFT_452742</name>
</gene>
<accession>A0A6G1FSG9</accession>
<dbReference type="Pfam" id="PF13649">
    <property type="entry name" value="Methyltransf_25"/>
    <property type="match status" value="1"/>
</dbReference>
<dbReference type="GO" id="GO:0008168">
    <property type="term" value="F:methyltransferase activity"/>
    <property type="evidence" value="ECO:0007669"/>
    <property type="project" value="UniProtKB-KW"/>
</dbReference>
<feature type="domain" description="Methyltransferase" evidence="3">
    <location>
        <begin position="42"/>
        <end position="148"/>
    </location>
</feature>
<dbReference type="InterPro" id="IPR041698">
    <property type="entry name" value="Methyltransf_25"/>
</dbReference>
<keyword evidence="1" id="KW-0489">Methyltransferase</keyword>
<proteinExistence type="predicted"/>
<dbReference type="Gene3D" id="3.40.50.150">
    <property type="entry name" value="Vaccinia Virus protein VP39"/>
    <property type="match status" value="1"/>
</dbReference>
<dbReference type="PANTHER" id="PTHR43861">
    <property type="entry name" value="TRANS-ACONITATE 2-METHYLTRANSFERASE-RELATED"/>
    <property type="match status" value="1"/>
</dbReference>
<name>A0A6G1FSG9_9PEZI</name>
<reference evidence="4 6" key="1">
    <citation type="submission" date="2020-01" db="EMBL/GenBank/DDBJ databases">
        <authorList>
            <consortium name="DOE Joint Genome Institute"/>
            <person name="Haridas S."/>
            <person name="Albert R."/>
            <person name="Binder M."/>
            <person name="Bloem J."/>
            <person name="Labutti K."/>
            <person name="Salamov A."/>
            <person name="Andreopoulos B."/>
            <person name="Baker S.E."/>
            <person name="Barry K."/>
            <person name="Bills G."/>
            <person name="Bluhm B.H."/>
            <person name="Cannon C."/>
            <person name="Castanera R."/>
            <person name="Culley D.E."/>
            <person name="Daum C."/>
            <person name="Ezra D."/>
            <person name="Gonzalez J.B."/>
            <person name="Henrissat B."/>
            <person name="Kuo A."/>
            <person name="Liang C."/>
            <person name="Lipzen A."/>
            <person name="Lutzoni F."/>
            <person name="Magnuson J."/>
            <person name="Mondo S."/>
            <person name="Nolan M."/>
            <person name="Ohm R."/>
            <person name="Pangilinan J."/>
            <person name="Park H.-J."/>
            <person name="Ramirez L."/>
            <person name="Alfaro M."/>
            <person name="Sun H."/>
            <person name="Tritt A."/>
            <person name="Yoshinaga Y."/>
            <person name="Zwiers L.-H."/>
            <person name="Turgeon B.G."/>
            <person name="Goodwin S.B."/>
            <person name="Spatafora J.W."/>
            <person name="Crous P.W."/>
            <person name="Grigoriev I.V."/>
        </authorList>
    </citation>
    <scope>NUCLEOTIDE SEQUENCE</scope>
    <source>
        <strain evidence="4 6">CBS 781.70</strain>
    </source>
</reference>
<evidence type="ECO:0000313" key="6">
    <source>
        <dbReference type="RefSeq" id="XP_033530289.1"/>
    </source>
</evidence>
<dbReference type="PANTHER" id="PTHR43861:SF1">
    <property type="entry name" value="TRANS-ACONITATE 2-METHYLTRANSFERASE"/>
    <property type="match status" value="1"/>
</dbReference>
<evidence type="ECO:0000256" key="1">
    <source>
        <dbReference type="ARBA" id="ARBA00022603"/>
    </source>
</evidence>
<dbReference type="CDD" id="cd02440">
    <property type="entry name" value="AdoMet_MTases"/>
    <property type="match status" value="1"/>
</dbReference>
<organism evidence="4">
    <name type="scientific">Eremomyces bilateralis CBS 781.70</name>
    <dbReference type="NCBI Taxonomy" id="1392243"/>
    <lineage>
        <taxon>Eukaryota</taxon>
        <taxon>Fungi</taxon>
        <taxon>Dikarya</taxon>
        <taxon>Ascomycota</taxon>
        <taxon>Pezizomycotina</taxon>
        <taxon>Dothideomycetes</taxon>
        <taxon>Dothideomycetes incertae sedis</taxon>
        <taxon>Eremomycetales</taxon>
        <taxon>Eremomycetaceae</taxon>
        <taxon>Eremomyces</taxon>
    </lineage>
</organism>
<dbReference type="OrthoDB" id="6329284at2759"/>
<dbReference type="AlphaFoldDB" id="A0A6G1FSG9"/>
<reference evidence="6" key="2">
    <citation type="submission" date="2020-04" db="EMBL/GenBank/DDBJ databases">
        <authorList>
            <consortium name="NCBI Genome Project"/>
        </authorList>
    </citation>
    <scope>NUCLEOTIDE SEQUENCE</scope>
    <source>
        <strain evidence="6">CBS 781.70</strain>
    </source>
</reference>